<protein>
    <recommendedName>
        <fullName evidence="4">DUF485 domain-containing protein</fullName>
    </recommendedName>
</protein>
<feature type="transmembrane region" description="Helical" evidence="1">
    <location>
        <begin position="34"/>
        <end position="52"/>
    </location>
</feature>
<keyword evidence="1" id="KW-1133">Transmembrane helix</keyword>
<sequence>MDAHMRLSEPIAPPSTAAFQPGTFEACVKSKNRLIMRLTAAFFIWYFALLIGDGWFRSQLATPIAGVVNVGMVFALSQYLFGAGLAIFYARRMRTIDAQITSATAGGTEGVQR</sequence>
<dbReference type="EMBL" id="CABPSJ010000006">
    <property type="protein sequence ID" value="VVE39542.1"/>
    <property type="molecule type" value="Genomic_DNA"/>
</dbReference>
<reference evidence="2 3" key="1">
    <citation type="submission" date="2019-08" db="EMBL/GenBank/DDBJ databases">
        <authorList>
            <person name="Peeters C."/>
        </authorList>
    </citation>
    <scope>NUCLEOTIDE SEQUENCE [LARGE SCALE GENOMIC DNA]</scope>
    <source>
        <strain evidence="2 3">LMG 31110</strain>
    </source>
</reference>
<dbReference type="PANTHER" id="PTHR38441:SF1">
    <property type="entry name" value="MEMBRANE PROTEIN"/>
    <property type="match status" value="1"/>
</dbReference>
<dbReference type="InterPro" id="IPR007436">
    <property type="entry name" value="DUF485"/>
</dbReference>
<feature type="transmembrane region" description="Helical" evidence="1">
    <location>
        <begin position="64"/>
        <end position="90"/>
    </location>
</feature>
<name>A0A5E4XTZ8_9BURK</name>
<dbReference type="AlphaFoldDB" id="A0A5E4XTZ8"/>
<evidence type="ECO:0008006" key="4">
    <source>
        <dbReference type="Google" id="ProtNLM"/>
    </source>
</evidence>
<evidence type="ECO:0000313" key="2">
    <source>
        <dbReference type="EMBL" id="VVE39542.1"/>
    </source>
</evidence>
<dbReference type="OrthoDB" id="8719882at2"/>
<dbReference type="Pfam" id="PF04341">
    <property type="entry name" value="DUF485"/>
    <property type="match status" value="1"/>
</dbReference>
<proteinExistence type="predicted"/>
<keyword evidence="1" id="KW-0812">Transmembrane</keyword>
<evidence type="ECO:0000313" key="3">
    <source>
        <dbReference type="Proteomes" id="UP000337189"/>
    </source>
</evidence>
<dbReference type="PANTHER" id="PTHR38441">
    <property type="entry name" value="INTEGRAL MEMBRANE PROTEIN-RELATED"/>
    <property type="match status" value="1"/>
</dbReference>
<keyword evidence="1" id="KW-0472">Membrane</keyword>
<evidence type="ECO:0000256" key="1">
    <source>
        <dbReference type="SAM" id="Phobius"/>
    </source>
</evidence>
<dbReference type="Proteomes" id="UP000337189">
    <property type="component" value="Unassembled WGS sequence"/>
</dbReference>
<organism evidence="2 3">
    <name type="scientific">Pandoraea communis</name>
    <dbReference type="NCBI Taxonomy" id="2508297"/>
    <lineage>
        <taxon>Bacteria</taxon>
        <taxon>Pseudomonadati</taxon>
        <taxon>Pseudomonadota</taxon>
        <taxon>Betaproteobacteria</taxon>
        <taxon>Burkholderiales</taxon>
        <taxon>Burkholderiaceae</taxon>
        <taxon>Pandoraea</taxon>
    </lineage>
</organism>
<gene>
    <name evidence="2" type="ORF">PCO31110_04129</name>
</gene>
<accession>A0A5E4XTZ8</accession>